<evidence type="ECO:0000313" key="3">
    <source>
        <dbReference type="Proteomes" id="UP000095558"/>
    </source>
</evidence>
<keyword evidence="1" id="KW-0472">Membrane</keyword>
<gene>
    <name evidence="2" type="ORF">ERS852470_03316</name>
</gene>
<dbReference type="Proteomes" id="UP000095558">
    <property type="component" value="Unassembled WGS sequence"/>
</dbReference>
<keyword evidence="1" id="KW-0812">Transmembrane</keyword>
<proteinExistence type="predicted"/>
<dbReference type="EMBL" id="CYZV01000050">
    <property type="protein sequence ID" value="CUO76973.1"/>
    <property type="molecule type" value="Genomic_DNA"/>
</dbReference>
<accession>A0A174HPU2</accession>
<dbReference type="RefSeq" id="WP_055277834.1">
    <property type="nucleotide sequence ID" value="NZ_CYZV01000050.1"/>
</dbReference>
<name>A0A174HPU2_9CLOT</name>
<protein>
    <submittedName>
        <fullName evidence="2">Uncharacterized protein</fullName>
    </submittedName>
</protein>
<feature type="transmembrane region" description="Helical" evidence="1">
    <location>
        <begin position="21"/>
        <end position="41"/>
    </location>
</feature>
<reference evidence="2 3" key="1">
    <citation type="submission" date="2015-09" db="EMBL/GenBank/DDBJ databases">
        <authorList>
            <consortium name="Pathogen Informatics"/>
        </authorList>
    </citation>
    <scope>NUCLEOTIDE SEQUENCE [LARGE SCALE GENOMIC DNA]</scope>
    <source>
        <strain evidence="2 3">2789STDY5834855</strain>
    </source>
</reference>
<evidence type="ECO:0000313" key="2">
    <source>
        <dbReference type="EMBL" id="CUO76973.1"/>
    </source>
</evidence>
<sequence>MNYSNKINFIDTKVKSNKLKSIITLIMVCILSITAILTILYKDIVKPTTITFKDINELLIDYTITEPIIYEKTKEIMPQQISYVSNINLIDAEYVNFNTINAPISMTLNYSTGTIECFATAEIQYKYKQGWFIKDFINVKTDNFIPLFSAGDALLDILIDAVYFGNGFSFNNINYEYTKSYIDSLYVIAEEGDTSSTIVKSGSYDTARAVHLSATLSYNFNEGTWELLDYKPTVYNY</sequence>
<evidence type="ECO:0000256" key="1">
    <source>
        <dbReference type="SAM" id="Phobius"/>
    </source>
</evidence>
<organism evidence="2 3">
    <name type="scientific">Clostridium disporicum</name>
    <dbReference type="NCBI Taxonomy" id="84024"/>
    <lineage>
        <taxon>Bacteria</taxon>
        <taxon>Bacillati</taxon>
        <taxon>Bacillota</taxon>
        <taxon>Clostridia</taxon>
        <taxon>Eubacteriales</taxon>
        <taxon>Clostridiaceae</taxon>
        <taxon>Clostridium</taxon>
    </lineage>
</organism>
<dbReference type="AlphaFoldDB" id="A0A174HPU2"/>
<keyword evidence="1" id="KW-1133">Transmembrane helix</keyword>